<dbReference type="AlphaFoldDB" id="A0A1D1W600"/>
<evidence type="ECO:0000313" key="2">
    <source>
        <dbReference type="Proteomes" id="UP000186922"/>
    </source>
</evidence>
<name>A0A1D1W600_RAMVA</name>
<comment type="caution">
    <text evidence="1">The sequence shown here is derived from an EMBL/GenBank/DDBJ whole genome shotgun (WGS) entry which is preliminary data.</text>
</comment>
<sequence length="266" mass="28022">MWKSIIVMAVAIGSLILSSVFSSANILPSKKDLTFLKKLLLYRMSSNTAYPTTFPTGVTAADWTTTMSSTSVTSGTLSTSVTTTELSIMVARTNGTPLMDEFYNTIWTGNGTLQTKMQSLFLEAAPHLRTLNANTTDRLSKQRALVELAVKVQPLLPMMRASNGNLTDKVAALGEFLSANRTARDGGGYGGGSGGWGWGGGGGGGCCCCKSGGWGGGGGGGGGGGWGNNYLEYYLLSQNNKGGNSDLNTLLPVRQISTWILTMRRM</sequence>
<dbReference type="Proteomes" id="UP000186922">
    <property type="component" value="Unassembled WGS sequence"/>
</dbReference>
<reference evidence="1 2" key="1">
    <citation type="journal article" date="2016" name="Nat. Commun.">
        <title>Extremotolerant tardigrade genome and improved radiotolerance of human cultured cells by tardigrade-unique protein.</title>
        <authorList>
            <person name="Hashimoto T."/>
            <person name="Horikawa D.D."/>
            <person name="Saito Y."/>
            <person name="Kuwahara H."/>
            <person name="Kozuka-Hata H."/>
            <person name="Shin-I T."/>
            <person name="Minakuchi Y."/>
            <person name="Ohishi K."/>
            <person name="Motoyama A."/>
            <person name="Aizu T."/>
            <person name="Enomoto A."/>
            <person name="Kondo K."/>
            <person name="Tanaka S."/>
            <person name="Hara Y."/>
            <person name="Koshikawa S."/>
            <person name="Sagara H."/>
            <person name="Miura T."/>
            <person name="Yokobori S."/>
            <person name="Miyagawa K."/>
            <person name="Suzuki Y."/>
            <person name="Kubo T."/>
            <person name="Oyama M."/>
            <person name="Kohara Y."/>
            <person name="Fujiyama A."/>
            <person name="Arakawa K."/>
            <person name="Katayama T."/>
            <person name="Toyoda A."/>
            <person name="Kunieda T."/>
        </authorList>
    </citation>
    <scope>NUCLEOTIDE SEQUENCE [LARGE SCALE GENOMIC DNA]</scope>
    <source>
        <strain evidence="1 2">YOKOZUNA-1</strain>
    </source>
</reference>
<accession>A0A1D1W600</accession>
<dbReference type="OrthoDB" id="10587771at2759"/>
<organism evidence="1 2">
    <name type="scientific">Ramazzottius varieornatus</name>
    <name type="common">Water bear</name>
    <name type="synonym">Tardigrade</name>
    <dbReference type="NCBI Taxonomy" id="947166"/>
    <lineage>
        <taxon>Eukaryota</taxon>
        <taxon>Metazoa</taxon>
        <taxon>Ecdysozoa</taxon>
        <taxon>Tardigrada</taxon>
        <taxon>Eutardigrada</taxon>
        <taxon>Parachela</taxon>
        <taxon>Hypsibioidea</taxon>
        <taxon>Ramazzottiidae</taxon>
        <taxon>Ramazzottius</taxon>
    </lineage>
</organism>
<evidence type="ECO:0000313" key="1">
    <source>
        <dbReference type="EMBL" id="GAV08263.1"/>
    </source>
</evidence>
<protein>
    <submittedName>
        <fullName evidence="1">Uncharacterized protein</fullName>
    </submittedName>
</protein>
<gene>
    <name evidence="1" type="primary">RvY_17982-1</name>
    <name evidence="1" type="synonym">RvY_17982.1</name>
    <name evidence="1" type="ORF">RvY_17982</name>
</gene>
<dbReference type="EMBL" id="BDGG01000017">
    <property type="protein sequence ID" value="GAV08263.1"/>
    <property type="molecule type" value="Genomic_DNA"/>
</dbReference>
<proteinExistence type="predicted"/>
<keyword evidence="2" id="KW-1185">Reference proteome</keyword>